<dbReference type="InterPro" id="IPR000157">
    <property type="entry name" value="TIR_dom"/>
</dbReference>
<dbReference type="SUPFAM" id="SSF52200">
    <property type="entry name" value="Toll/Interleukin receptor TIR domain"/>
    <property type="match status" value="1"/>
</dbReference>
<keyword evidence="3" id="KW-1185">Reference proteome</keyword>
<dbReference type="PROSITE" id="PS50104">
    <property type="entry name" value="TIR"/>
    <property type="match status" value="1"/>
</dbReference>
<dbReference type="Pfam" id="PF13676">
    <property type="entry name" value="TIR_2"/>
    <property type="match status" value="1"/>
</dbReference>
<dbReference type="RefSeq" id="WP_062243234.1">
    <property type="nucleotide sequence ID" value="NZ_JBHUVV010000023.1"/>
</dbReference>
<evidence type="ECO:0000313" key="3">
    <source>
        <dbReference type="Proteomes" id="UP000054375"/>
    </source>
</evidence>
<proteinExistence type="predicted"/>
<dbReference type="EMBL" id="LMWV01000026">
    <property type="protein sequence ID" value="KUN61817.1"/>
    <property type="molecule type" value="Genomic_DNA"/>
</dbReference>
<gene>
    <name evidence="2" type="ORF">AQJ54_32280</name>
</gene>
<reference evidence="2 3" key="1">
    <citation type="submission" date="2015-10" db="EMBL/GenBank/DDBJ databases">
        <title>Draft genome sequence of Streptomyces griseorubiginosus DSM 40469, type strain for the species Streptomyces griseorubiginosus.</title>
        <authorList>
            <person name="Ruckert C."/>
            <person name="Winkler A."/>
            <person name="Kalinowski J."/>
            <person name="Kampfer P."/>
            <person name="Glaeser S."/>
        </authorList>
    </citation>
    <scope>NUCLEOTIDE SEQUENCE [LARGE SCALE GENOMIC DNA]</scope>
    <source>
        <strain evidence="2 3">DSM 40469</strain>
    </source>
</reference>
<protein>
    <recommendedName>
        <fullName evidence="1">TIR domain-containing protein</fullName>
    </recommendedName>
</protein>
<dbReference type="GO" id="GO:0007165">
    <property type="term" value="P:signal transduction"/>
    <property type="evidence" value="ECO:0007669"/>
    <property type="project" value="InterPro"/>
</dbReference>
<dbReference type="Gene3D" id="3.40.50.10140">
    <property type="entry name" value="Toll/interleukin-1 receptor homology (TIR) domain"/>
    <property type="match status" value="1"/>
</dbReference>
<dbReference type="InterPro" id="IPR035897">
    <property type="entry name" value="Toll_tir_struct_dom_sf"/>
</dbReference>
<dbReference type="Proteomes" id="UP000054375">
    <property type="component" value="Unassembled WGS sequence"/>
</dbReference>
<evidence type="ECO:0000313" key="2">
    <source>
        <dbReference type="EMBL" id="KUN61817.1"/>
    </source>
</evidence>
<dbReference type="AlphaFoldDB" id="A0A101RU71"/>
<feature type="domain" description="TIR" evidence="1">
    <location>
        <begin position="2"/>
        <end position="146"/>
    </location>
</feature>
<accession>A0A101RU71</accession>
<name>A0A101RU71_9ACTN</name>
<evidence type="ECO:0000259" key="1">
    <source>
        <dbReference type="PROSITE" id="PS50104"/>
    </source>
</evidence>
<comment type="caution">
    <text evidence="2">The sequence shown here is derived from an EMBL/GenBank/DDBJ whole genome shotgun (WGS) entry which is preliminary data.</text>
</comment>
<organism evidence="2 3">
    <name type="scientific">Streptomyces griseorubiginosus</name>
    <dbReference type="NCBI Taxonomy" id="67304"/>
    <lineage>
        <taxon>Bacteria</taxon>
        <taxon>Bacillati</taxon>
        <taxon>Actinomycetota</taxon>
        <taxon>Actinomycetes</taxon>
        <taxon>Kitasatosporales</taxon>
        <taxon>Streptomycetaceae</taxon>
        <taxon>Streptomyces</taxon>
    </lineage>
</organism>
<sequence length="405" mass="44822">MPGPHVFLSRSEPVDCPCNCWPARRAMEELLHQEGCEPVVVDRESLVPGQDWMAAISDGMGSAHGMLLIVSSHALQSEHVQNELAMAELRNRHDGFPVILLMLPEVTLDALERSGLGSLSPHRRQMVEWPGKDDIDAVRHDISPQLELMRAELSGAKVHHRLVHHLREVDAESLSRAGATLGVPLETLSPLMRHRLASGLLTERPSEPVSDPLRAALTELLPLSGPDASRELVQLSVTHARVPVDEAARMRGVLDAGSPRVAVLPALSTDTARRYIHRASEQPLPWDHFVVPLTAGTGVLTDLVERIGEELLEEFDIHDEETLREHEHDFGPVVVIVPHPPDTDLVRALDTAYPEGLLFLFVVDGTLLGTTGAHTRLEGLPAWREEEMNRTVRRFVRRYGTTSSN</sequence>